<keyword evidence="6" id="KW-0862">Zinc</keyword>
<dbReference type="SMART" id="SM00714">
    <property type="entry name" value="LITAF"/>
    <property type="match status" value="1"/>
</dbReference>
<dbReference type="InterPro" id="IPR006629">
    <property type="entry name" value="LITAF"/>
</dbReference>
<evidence type="ECO:0000256" key="2">
    <source>
        <dbReference type="ARBA" id="ARBA00004414"/>
    </source>
</evidence>
<dbReference type="GO" id="GO:0098574">
    <property type="term" value="C:cytoplasmic side of lysosomal membrane"/>
    <property type="evidence" value="ECO:0007669"/>
    <property type="project" value="TreeGrafter"/>
</dbReference>
<keyword evidence="11" id="KW-1185">Reference proteome</keyword>
<dbReference type="GO" id="GO:0098560">
    <property type="term" value="C:cytoplasmic side of late endosome membrane"/>
    <property type="evidence" value="ECO:0007669"/>
    <property type="project" value="TreeGrafter"/>
</dbReference>
<dbReference type="PROSITE" id="PS51837">
    <property type="entry name" value="LITAF"/>
    <property type="match status" value="1"/>
</dbReference>
<gene>
    <name evidence="10" type="ORF">SKAU_G00291730</name>
</gene>
<dbReference type="PANTHER" id="PTHR23292:SF35">
    <property type="entry name" value="LITAF DOMAIN-CONTAINING PROTEIN"/>
    <property type="match status" value="1"/>
</dbReference>
<dbReference type="GO" id="GO:0008270">
    <property type="term" value="F:zinc ion binding"/>
    <property type="evidence" value="ECO:0007669"/>
    <property type="project" value="TreeGrafter"/>
</dbReference>
<evidence type="ECO:0000256" key="8">
    <source>
        <dbReference type="SAM" id="Phobius"/>
    </source>
</evidence>
<evidence type="ECO:0000256" key="1">
    <source>
        <dbReference type="ARBA" id="ARBA00004125"/>
    </source>
</evidence>
<dbReference type="OrthoDB" id="4713066at2759"/>
<comment type="similarity">
    <text evidence="4">Belongs to the CDIP1/LITAF family.</text>
</comment>
<dbReference type="Proteomes" id="UP001152622">
    <property type="component" value="Chromosome 12"/>
</dbReference>
<accession>A0A9Q1IK88</accession>
<feature type="transmembrane region" description="Helical" evidence="8">
    <location>
        <begin position="344"/>
        <end position="367"/>
    </location>
</feature>
<keyword evidence="5" id="KW-0479">Metal-binding</keyword>
<reference evidence="10" key="1">
    <citation type="journal article" date="2023" name="Science">
        <title>Genome structures resolve the early diversification of teleost fishes.</title>
        <authorList>
            <person name="Parey E."/>
            <person name="Louis A."/>
            <person name="Montfort J."/>
            <person name="Bouchez O."/>
            <person name="Roques C."/>
            <person name="Iampietro C."/>
            <person name="Lluch J."/>
            <person name="Castinel A."/>
            <person name="Donnadieu C."/>
            <person name="Desvignes T."/>
            <person name="Floi Bucao C."/>
            <person name="Jouanno E."/>
            <person name="Wen M."/>
            <person name="Mejri S."/>
            <person name="Dirks R."/>
            <person name="Jansen H."/>
            <person name="Henkel C."/>
            <person name="Chen W.J."/>
            <person name="Zahm M."/>
            <person name="Cabau C."/>
            <person name="Klopp C."/>
            <person name="Thompson A.W."/>
            <person name="Robinson-Rechavi M."/>
            <person name="Braasch I."/>
            <person name="Lecointre G."/>
            <person name="Bobe J."/>
            <person name="Postlethwait J.H."/>
            <person name="Berthelot C."/>
            <person name="Roest Crollius H."/>
            <person name="Guiguen Y."/>
        </authorList>
    </citation>
    <scope>NUCLEOTIDE SEQUENCE</scope>
    <source>
        <strain evidence="10">WJC10195</strain>
    </source>
</reference>
<proteinExistence type="inferred from homology"/>
<protein>
    <recommendedName>
        <fullName evidence="9">LITAF domain-containing protein</fullName>
    </recommendedName>
</protein>
<dbReference type="AlphaFoldDB" id="A0A9Q1IK88"/>
<evidence type="ECO:0000256" key="7">
    <source>
        <dbReference type="ARBA" id="ARBA00023136"/>
    </source>
</evidence>
<comment type="caution">
    <text evidence="10">The sequence shown here is derived from an EMBL/GenBank/DDBJ whole genome shotgun (WGS) entry which is preliminary data.</text>
</comment>
<dbReference type="Pfam" id="PF10601">
    <property type="entry name" value="zf-LITAF-like"/>
    <property type="match status" value="1"/>
</dbReference>
<evidence type="ECO:0000313" key="11">
    <source>
        <dbReference type="Proteomes" id="UP001152622"/>
    </source>
</evidence>
<evidence type="ECO:0000256" key="4">
    <source>
        <dbReference type="ARBA" id="ARBA00005975"/>
    </source>
</evidence>
<dbReference type="InterPro" id="IPR037519">
    <property type="entry name" value="LITAF_fam"/>
</dbReference>
<keyword evidence="8" id="KW-1133">Transmembrane helix</keyword>
<keyword evidence="7 8" id="KW-0472">Membrane</keyword>
<evidence type="ECO:0000313" key="10">
    <source>
        <dbReference type="EMBL" id="KAJ8344980.1"/>
    </source>
</evidence>
<feature type="domain" description="LITAF" evidence="9">
    <location>
        <begin position="306"/>
        <end position="390"/>
    </location>
</feature>
<comment type="subcellular location">
    <subcellularLocation>
        <location evidence="1">Endosome membrane</location>
        <topology evidence="1">Peripheral membrane protein</topology>
        <orientation evidence="1">Cytoplasmic side</orientation>
    </subcellularLocation>
    <subcellularLocation>
        <location evidence="2">Late endosome membrane</location>
    </subcellularLocation>
    <subcellularLocation>
        <location evidence="3">Lysosome membrane</location>
        <topology evidence="3">Peripheral membrane protein</topology>
        <orientation evidence="3">Cytoplasmic side</orientation>
    </subcellularLocation>
</comment>
<evidence type="ECO:0000259" key="9">
    <source>
        <dbReference type="PROSITE" id="PS51837"/>
    </source>
</evidence>
<dbReference type="EMBL" id="JAINUF010000012">
    <property type="protein sequence ID" value="KAJ8344980.1"/>
    <property type="molecule type" value="Genomic_DNA"/>
</dbReference>
<evidence type="ECO:0000256" key="6">
    <source>
        <dbReference type="ARBA" id="ARBA00022833"/>
    </source>
</evidence>
<evidence type="ECO:0000256" key="3">
    <source>
        <dbReference type="ARBA" id="ARBA00004630"/>
    </source>
</evidence>
<dbReference type="GO" id="GO:0005634">
    <property type="term" value="C:nucleus"/>
    <property type="evidence" value="ECO:0007669"/>
    <property type="project" value="TreeGrafter"/>
</dbReference>
<evidence type="ECO:0000256" key="5">
    <source>
        <dbReference type="ARBA" id="ARBA00022723"/>
    </source>
</evidence>
<keyword evidence="8" id="KW-0812">Transmembrane</keyword>
<dbReference type="PANTHER" id="PTHR23292">
    <property type="entry name" value="LIPOPOLYSACCHARIDE-INDUCED TUMOR NECROSIS FACTOR-ALPHA FACTOR"/>
    <property type="match status" value="1"/>
</dbReference>
<sequence>MMGENGQVDSPESLLTVSDINDMPGIFHRSYYTLLQVPRMASSSKMHELDRIQLEMDKVLLQRQHLSDRQAILTVLEDFRKKKSHMPNMQESGALPDNASIVSQGDVSVPPHITKPVTAPPPPQVCQTQVHMNAKKEIERSLEMQAIKQQLAMLTAKVELQNHKDTTLHPKSQPGAFRDNSSIVSQGDAFVLPPIAKPVKVPPPLKPKGPKRMEIQTIKEQLAVLTAKEVELQDHKDMILCPKSQPEEAKRSLEIEMIKEQLAKLIAKEVELQDHKDMILYPKSRPGAFQDSGNAKPGIVPPPPKPAPQMILDLKDLPTTPSCTRCPACHEFIITETVFRAGSATWLVCVMSSLLGCVVGCCLIPFCTKCFKDVEHKCPKCRARIHITRKL</sequence>
<organism evidence="10 11">
    <name type="scientific">Synaphobranchus kaupii</name>
    <name type="common">Kaup's arrowtooth eel</name>
    <dbReference type="NCBI Taxonomy" id="118154"/>
    <lineage>
        <taxon>Eukaryota</taxon>
        <taxon>Metazoa</taxon>
        <taxon>Chordata</taxon>
        <taxon>Craniata</taxon>
        <taxon>Vertebrata</taxon>
        <taxon>Euteleostomi</taxon>
        <taxon>Actinopterygii</taxon>
        <taxon>Neopterygii</taxon>
        <taxon>Teleostei</taxon>
        <taxon>Anguilliformes</taxon>
        <taxon>Synaphobranchidae</taxon>
        <taxon>Synaphobranchus</taxon>
    </lineage>
</organism>
<name>A0A9Q1IK88_SYNKA</name>